<proteinExistence type="predicted"/>
<sequence>MTTSKSSTTATTIIAISKPPSTICSGFIDIHGIWNNGFACPIQNSIQYFCCGTDNYHYCCTPDRFLSDIISYNDQIFISGQYQSSNHIIMDQTSSNSLINNSNIINKQFEQFQKVFLPIFLLTSSILFLVGLAIWFWLYKHKVFYATERDDTTERNPIRRKTSKSIHNNDLDKKRKESIRIPLEEQSEHTSYPSTEV</sequence>
<evidence type="ECO:0000313" key="5">
    <source>
        <dbReference type="EMBL" id="CAF3536658.1"/>
    </source>
</evidence>
<evidence type="ECO:0000313" key="4">
    <source>
        <dbReference type="EMBL" id="CAF0762708.1"/>
    </source>
</evidence>
<comment type="caution">
    <text evidence="4">The sequence shown here is derived from an EMBL/GenBank/DDBJ whole genome shotgun (WGS) entry which is preliminary data.</text>
</comment>
<name>A0A813Q6M9_9BILA</name>
<dbReference type="OrthoDB" id="10025410at2759"/>
<feature type="transmembrane region" description="Helical" evidence="2">
    <location>
        <begin position="115"/>
        <end position="139"/>
    </location>
</feature>
<dbReference type="Proteomes" id="UP000663891">
    <property type="component" value="Unassembled WGS sequence"/>
</dbReference>
<evidence type="ECO:0000256" key="2">
    <source>
        <dbReference type="SAM" id="Phobius"/>
    </source>
</evidence>
<evidence type="ECO:0000313" key="6">
    <source>
        <dbReference type="Proteomes" id="UP000663891"/>
    </source>
</evidence>
<organism evidence="4 6">
    <name type="scientific">Adineta steineri</name>
    <dbReference type="NCBI Taxonomy" id="433720"/>
    <lineage>
        <taxon>Eukaryota</taxon>
        <taxon>Metazoa</taxon>
        <taxon>Spiralia</taxon>
        <taxon>Gnathifera</taxon>
        <taxon>Rotifera</taxon>
        <taxon>Eurotatoria</taxon>
        <taxon>Bdelloidea</taxon>
        <taxon>Adinetida</taxon>
        <taxon>Adinetidae</taxon>
        <taxon>Adineta</taxon>
    </lineage>
</organism>
<dbReference type="EMBL" id="CAJOAY010000100">
    <property type="protein sequence ID" value="CAF3536658.1"/>
    <property type="molecule type" value="Genomic_DNA"/>
</dbReference>
<dbReference type="AlphaFoldDB" id="A0A813Q6M9"/>
<feature type="domain" description="Shisa N-terminal" evidence="3">
    <location>
        <begin position="23"/>
        <end position="62"/>
    </location>
</feature>
<dbReference type="EMBL" id="CAJNON010000009">
    <property type="protein sequence ID" value="CAF0762708.1"/>
    <property type="molecule type" value="Genomic_DNA"/>
</dbReference>
<protein>
    <recommendedName>
        <fullName evidence="3">Shisa N-terminal domain-containing protein</fullName>
    </recommendedName>
</protein>
<dbReference type="Pfam" id="PF13908">
    <property type="entry name" value="Shisa_N"/>
    <property type="match status" value="1"/>
</dbReference>
<reference evidence="4" key="1">
    <citation type="submission" date="2021-02" db="EMBL/GenBank/DDBJ databases">
        <authorList>
            <person name="Nowell W R."/>
        </authorList>
    </citation>
    <scope>NUCLEOTIDE SEQUENCE</scope>
</reference>
<keyword evidence="2" id="KW-0812">Transmembrane</keyword>
<gene>
    <name evidence="5" type="ORF">OKA104_LOCUS3384</name>
    <name evidence="4" type="ORF">VCS650_LOCUS1906</name>
</gene>
<evidence type="ECO:0000256" key="1">
    <source>
        <dbReference type="SAM" id="MobiDB-lite"/>
    </source>
</evidence>
<dbReference type="Proteomes" id="UP000663881">
    <property type="component" value="Unassembled WGS sequence"/>
</dbReference>
<feature type="compositionally biased region" description="Basic and acidic residues" evidence="1">
    <location>
        <begin position="167"/>
        <end position="188"/>
    </location>
</feature>
<feature type="region of interest" description="Disordered" evidence="1">
    <location>
        <begin position="154"/>
        <end position="197"/>
    </location>
</feature>
<keyword evidence="2" id="KW-1133">Transmembrane helix</keyword>
<evidence type="ECO:0000259" key="3">
    <source>
        <dbReference type="Pfam" id="PF13908"/>
    </source>
</evidence>
<accession>A0A813Q6M9</accession>
<dbReference type="InterPro" id="IPR053891">
    <property type="entry name" value="Shisa_N"/>
</dbReference>
<keyword evidence="2" id="KW-0472">Membrane</keyword>